<dbReference type="EMBL" id="BIXY01000098">
    <property type="protein sequence ID" value="GCF11187.1"/>
    <property type="molecule type" value="Genomic_DNA"/>
</dbReference>
<keyword evidence="3" id="KW-1185">Reference proteome</keyword>
<dbReference type="AlphaFoldDB" id="A0A5A5TIF9"/>
<name>A0A5A5TIF9_9CHLR</name>
<dbReference type="PRINTS" id="PR00069">
    <property type="entry name" value="ALDKETRDTASE"/>
</dbReference>
<dbReference type="PANTHER" id="PTHR43364">
    <property type="entry name" value="NADH-SPECIFIC METHYLGLYOXAL REDUCTASE-RELATED"/>
    <property type="match status" value="1"/>
</dbReference>
<protein>
    <submittedName>
        <fullName evidence="2">Aldo/keto reductase</fullName>
    </submittedName>
</protein>
<sequence length="320" mass="35391">MKQVSLGKTGMHVSALCLGCLPFGTTIEEERAYQLADHYFEAGGRFFDTANNYSFWVDGATGDESEAVLGRWMKDRRNRDQIVLATKVGARPAFPGGGFENREGLSAQTIEKAVEGSLTRLGTDFIDLYYAHIDDRQTPLEETLAAFDRLVKAGKVRAIGCSNIATWRIEQARNISHIHGWTPYCCVQQRHTYLRPTLGADFGIQVTINDELLDYGKVHDDFSLLAYSPLLAGAYTRKEVAFPKEYRSSDAEVRMSALATVAREVGATLNQVVLAWMMQATPAILPLIAASTGKQLDENLKALNVHLTQEHIAFLNTAAD</sequence>
<evidence type="ECO:0000259" key="1">
    <source>
        <dbReference type="Pfam" id="PF00248"/>
    </source>
</evidence>
<evidence type="ECO:0000313" key="3">
    <source>
        <dbReference type="Proteomes" id="UP000322530"/>
    </source>
</evidence>
<dbReference type="Gene3D" id="3.20.20.100">
    <property type="entry name" value="NADP-dependent oxidoreductase domain"/>
    <property type="match status" value="1"/>
</dbReference>
<dbReference type="InterPro" id="IPR050523">
    <property type="entry name" value="AKR_Detox_Biosynth"/>
</dbReference>
<comment type="caution">
    <text evidence="2">The sequence shown here is derived from an EMBL/GenBank/DDBJ whole genome shotgun (WGS) entry which is preliminary data.</text>
</comment>
<dbReference type="GO" id="GO:0005829">
    <property type="term" value="C:cytosol"/>
    <property type="evidence" value="ECO:0007669"/>
    <property type="project" value="TreeGrafter"/>
</dbReference>
<dbReference type="InterPro" id="IPR020471">
    <property type="entry name" value="AKR"/>
</dbReference>
<proteinExistence type="predicted"/>
<dbReference type="OrthoDB" id="9773828at2"/>
<feature type="domain" description="NADP-dependent oxidoreductase" evidence="1">
    <location>
        <begin position="16"/>
        <end position="316"/>
    </location>
</feature>
<organism evidence="2 3">
    <name type="scientific">Dictyobacter arantiisoli</name>
    <dbReference type="NCBI Taxonomy" id="2014874"/>
    <lineage>
        <taxon>Bacteria</taxon>
        <taxon>Bacillati</taxon>
        <taxon>Chloroflexota</taxon>
        <taxon>Ktedonobacteria</taxon>
        <taxon>Ktedonobacterales</taxon>
        <taxon>Dictyobacteraceae</taxon>
        <taxon>Dictyobacter</taxon>
    </lineage>
</organism>
<dbReference type="SUPFAM" id="SSF51430">
    <property type="entry name" value="NAD(P)-linked oxidoreductase"/>
    <property type="match status" value="1"/>
</dbReference>
<dbReference type="InterPro" id="IPR036812">
    <property type="entry name" value="NAD(P)_OxRdtase_dom_sf"/>
</dbReference>
<gene>
    <name evidence="2" type="ORF">KDI_47510</name>
</gene>
<dbReference type="Proteomes" id="UP000322530">
    <property type="component" value="Unassembled WGS sequence"/>
</dbReference>
<evidence type="ECO:0000313" key="2">
    <source>
        <dbReference type="EMBL" id="GCF11187.1"/>
    </source>
</evidence>
<dbReference type="CDD" id="cd19752">
    <property type="entry name" value="AKR_unchar"/>
    <property type="match status" value="1"/>
</dbReference>
<dbReference type="InterPro" id="IPR023210">
    <property type="entry name" value="NADP_OxRdtase_dom"/>
</dbReference>
<dbReference type="GO" id="GO:0016491">
    <property type="term" value="F:oxidoreductase activity"/>
    <property type="evidence" value="ECO:0007669"/>
    <property type="project" value="InterPro"/>
</dbReference>
<reference evidence="2 3" key="1">
    <citation type="submission" date="2019-01" db="EMBL/GenBank/DDBJ databases">
        <title>Draft genome sequence of Dictyobacter sp. Uno17.</title>
        <authorList>
            <person name="Wang C.M."/>
            <person name="Zheng Y."/>
            <person name="Sakai Y."/>
            <person name="Abe K."/>
            <person name="Yokota A."/>
            <person name="Yabe S."/>
        </authorList>
    </citation>
    <scope>NUCLEOTIDE SEQUENCE [LARGE SCALE GENOMIC DNA]</scope>
    <source>
        <strain evidence="2 3">Uno17</strain>
    </source>
</reference>
<dbReference type="Pfam" id="PF00248">
    <property type="entry name" value="Aldo_ket_red"/>
    <property type="match status" value="1"/>
</dbReference>
<accession>A0A5A5TIF9</accession>
<dbReference type="PANTHER" id="PTHR43364:SF6">
    <property type="entry name" value="OXIDOREDUCTASE-RELATED"/>
    <property type="match status" value="1"/>
</dbReference>
<dbReference type="RefSeq" id="WP_149404032.1">
    <property type="nucleotide sequence ID" value="NZ_BIXY01000098.1"/>
</dbReference>